<protein>
    <submittedName>
        <fullName evidence="2">Uncharacterized protein</fullName>
    </submittedName>
</protein>
<feature type="chain" id="PRO_5004177430" evidence="1">
    <location>
        <begin position="22"/>
        <end position="82"/>
    </location>
</feature>
<dbReference type="Proteomes" id="UP000001055">
    <property type="component" value="Unassembled WGS sequence"/>
</dbReference>
<accession>Q0TY94</accession>
<dbReference type="AlphaFoldDB" id="Q0TY94"/>
<keyword evidence="1" id="KW-0732">Signal</keyword>
<dbReference type="GeneID" id="5982503"/>
<dbReference type="InParanoid" id="Q0TY94"/>
<gene>
    <name evidence="2" type="ORF">SNOG_15426</name>
</gene>
<dbReference type="VEuPathDB" id="FungiDB:JI435_154260"/>
<dbReference type="KEGG" id="pno:SNOG_15426"/>
<feature type="signal peptide" evidence="1">
    <location>
        <begin position="1"/>
        <end position="21"/>
    </location>
</feature>
<name>Q0TY94_PHANO</name>
<evidence type="ECO:0000313" key="2">
    <source>
        <dbReference type="EMBL" id="EAT77091.1"/>
    </source>
</evidence>
<reference evidence="3" key="1">
    <citation type="journal article" date="2007" name="Plant Cell">
        <title>Dothideomycete-plant interactions illuminated by genome sequencing and EST analysis of the wheat pathogen Stagonospora nodorum.</title>
        <authorList>
            <person name="Hane J.K."/>
            <person name="Lowe R.G."/>
            <person name="Solomon P.S."/>
            <person name="Tan K.C."/>
            <person name="Schoch C.L."/>
            <person name="Spatafora J.W."/>
            <person name="Crous P.W."/>
            <person name="Kodira C."/>
            <person name="Birren B.W."/>
            <person name="Galagan J.E."/>
            <person name="Torriani S.F."/>
            <person name="McDonald B.A."/>
            <person name="Oliver R.P."/>
        </authorList>
    </citation>
    <scope>NUCLEOTIDE SEQUENCE [LARGE SCALE GENOMIC DNA]</scope>
    <source>
        <strain evidence="3">SN15 / ATCC MYA-4574 / FGSC 10173</strain>
    </source>
</reference>
<organism evidence="2 3">
    <name type="scientific">Phaeosphaeria nodorum (strain SN15 / ATCC MYA-4574 / FGSC 10173)</name>
    <name type="common">Glume blotch fungus</name>
    <name type="synonym">Parastagonospora nodorum</name>
    <dbReference type="NCBI Taxonomy" id="321614"/>
    <lineage>
        <taxon>Eukaryota</taxon>
        <taxon>Fungi</taxon>
        <taxon>Dikarya</taxon>
        <taxon>Ascomycota</taxon>
        <taxon>Pezizomycotina</taxon>
        <taxon>Dothideomycetes</taxon>
        <taxon>Pleosporomycetidae</taxon>
        <taxon>Pleosporales</taxon>
        <taxon>Pleosporineae</taxon>
        <taxon>Phaeosphaeriaceae</taxon>
        <taxon>Parastagonospora</taxon>
    </lineage>
</organism>
<dbReference type="EMBL" id="CH445362">
    <property type="protein sequence ID" value="EAT77091.1"/>
    <property type="molecule type" value="Genomic_DNA"/>
</dbReference>
<proteinExistence type="predicted"/>
<dbReference type="RefSeq" id="XP_001805574.1">
    <property type="nucleotide sequence ID" value="XM_001805522.1"/>
</dbReference>
<evidence type="ECO:0000256" key="1">
    <source>
        <dbReference type="SAM" id="SignalP"/>
    </source>
</evidence>
<evidence type="ECO:0000313" key="3">
    <source>
        <dbReference type="Proteomes" id="UP000001055"/>
    </source>
</evidence>
<sequence>MAYSFKAVFTVAAIFSGLVTAQCPNLVAQYQVATSRSMSTNQTWFIVPVPRDDVQKAVDETTSPIDLPGLLTGQIKPCFQYL</sequence>